<name>A0A644ZU81_9ZZZZ</name>
<dbReference type="InterPro" id="IPR008962">
    <property type="entry name" value="PapD-like_sf"/>
</dbReference>
<gene>
    <name evidence="1" type="ORF">SDC9_88876</name>
</gene>
<accession>A0A644ZU81</accession>
<dbReference type="SUPFAM" id="SSF49354">
    <property type="entry name" value="PapD-like"/>
    <property type="match status" value="1"/>
</dbReference>
<comment type="caution">
    <text evidence="1">The sequence shown here is derived from an EMBL/GenBank/DDBJ whole genome shotgun (WGS) entry which is preliminary data.</text>
</comment>
<evidence type="ECO:0000313" key="1">
    <source>
        <dbReference type="EMBL" id="MPM42213.1"/>
    </source>
</evidence>
<dbReference type="AlphaFoldDB" id="A0A644ZU81"/>
<reference evidence="1" key="1">
    <citation type="submission" date="2019-08" db="EMBL/GenBank/DDBJ databases">
        <authorList>
            <person name="Kucharzyk K."/>
            <person name="Murdoch R.W."/>
            <person name="Higgins S."/>
            <person name="Loffler F."/>
        </authorList>
    </citation>
    <scope>NUCLEOTIDE SEQUENCE</scope>
</reference>
<dbReference type="EMBL" id="VSSQ01009645">
    <property type="protein sequence ID" value="MPM42213.1"/>
    <property type="molecule type" value="Genomic_DNA"/>
</dbReference>
<organism evidence="1">
    <name type="scientific">bioreactor metagenome</name>
    <dbReference type="NCBI Taxonomy" id="1076179"/>
    <lineage>
        <taxon>unclassified sequences</taxon>
        <taxon>metagenomes</taxon>
        <taxon>ecological metagenomes</taxon>
    </lineage>
</organism>
<protein>
    <recommendedName>
        <fullName evidence="2">Pili assembly chaperone N-terminal domain-containing protein</fullName>
    </recommendedName>
</protein>
<sequence>MIAKNSISKKIFANIIVVLFFTCSDLFAQGDLLVNPRRIVFDGSKRVYELNLANTGSDTARYNISFIQYRMTEDGSFQEITEPEEGQFFADKNLRFFPRSVTLAPNEAQIVKMQVVNYNNLKQGEYRSHAYFRAVPKPIALGSESVVSDSAGLSIQLVPIFGITIPVIIRVGENNTKSALSDLIIHKQDDTTMILEMKINRSGNMSTYGDLRAFHISPEGKETPVGGINGIAVYTPTPYRIFKLPIKLANDINFNSGRLKVEYLSQADTKQEKLAVLTIDL</sequence>
<evidence type="ECO:0008006" key="2">
    <source>
        <dbReference type="Google" id="ProtNLM"/>
    </source>
</evidence>
<proteinExistence type="predicted"/>